<dbReference type="EMBL" id="GL433836">
    <property type="protein sequence ID" value="EFN59140.1"/>
    <property type="molecule type" value="Genomic_DNA"/>
</dbReference>
<gene>
    <name evidence="4" type="ORF">CHLNCDRAFT_137965</name>
</gene>
<dbReference type="InterPro" id="IPR036570">
    <property type="entry name" value="HORMA_dom_sf"/>
</dbReference>
<dbReference type="AlphaFoldDB" id="E1Z4Y5"/>
<dbReference type="OMA" id="DQFTERQ"/>
<feature type="compositionally biased region" description="Low complexity" evidence="2">
    <location>
        <begin position="258"/>
        <end position="275"/>
    </location>
</feature>
<keyword evidence="1" id="KW-0072">Autophagy</keyword>
<dbReference type="InParanoid" id="E1Z4Y5"/>
<feature type="compositionally biased region" description="Gly residues" evidence="2">
    <location>
        <begin position="335"/>
        <end position="357"/>
    </location>
</feature>
<evidence type="ECO:0000313" key="5">
    <source>
        <dbReference type="Proteomes" id="UP000008141"/>
    </source>
</evidence>
<keyword evidence="5" id="KW-1185">Reference proteome</keyword>
<dbReference type="eggNOG" id="KOG4573">
    <property type="taxonomic scope" value="Eukaryota"/>
</dbReference>
<organism evidence="5">
    <name type="scientific">Chlorella variabilis</name>
    <name type="common">Green alga</name>
    <dbReference type="NCBI Taxonomy" id="554065"/>
    <lineage>
        <taxon>Eukaryota</taxon>
        <taxon>Viridiplantae</taxon>
        <taxon>Chlorophyta</taxon>
        <taxon>core chlorophytes</taxon>
        <taxon>Trebouxiophyceae</taxon>
        <taxon>Chlorellales</taxon>
        <taxon>Chlorellaceae</taxon>
        <taxon>Chlorella clade</taxon>
        <taxon>Chlorella</taxon>
    </lineage>
</organism>
<dbReference type="Gene3D" id="3.30.900.10">
    <property type="entry name" value="HORMA domain"/>
    <property type="match status" value="1"/>
</dbReference>
<dbReference type="KEGG" id="cvr:CHLNCDRAFT_137965"/>
<sequence>MASSGGPAAPPSLERVVGEAFVKAGQFNLEVDEVEGASKALERWRRETGLPLVLEVFLQPWGAAAGGQPDKAETLLERWVVHYYPMLPEGPSHLSRSQISRLNPSSVYKRLVITLRSLYTYVRVLPAYRMYRACKRQRGSNFTLGYRLHSTLPGAAAAAAPGARRMQSFRFGAVDTPYGQLRIGVDYQPATTVTILEQTTSPPPLPQIIADYVGGPAARGGGSGRAPLRHAMSSAAEGWGAGRGPSPPTPTHARQQRGALASPQAQQQQQQQQAGGSPGGGAERPGGMPIRRSWSASMRGASPHRAPTYPPADLPSPASPHDSPYGSTPQALRAAGGGASAAASPGGGGGGGGGAAREGGASTALIRRPSWSSRSSAFGQLAGEASQQGVGYSDVLPFALDEGSASSPLNPRSPAPPSPPPPPAAASLDQLPVSTPAGGGGSPLAAASRQPAPAAGQGAAPSCGAATAAPAPAPAPAAVPAVDGDAAVGAFVRLIQGAPPLRMQAPRLAGRASSAELSAAAGLRAAPPGTSSGSDSSAATCLSDGRGLTLQAGLRQFSRIRERLQQRGVLVGPWPAEA</sequence>
<reference evidence="4 5" key="1">
    <citation type="journal article" date="2010" name="Plant Cell">
        <title>The Chlorella variabilis NC64A genome reveals adaptation to photosymbiosis, coevolution with viruses, and cryptic sex.</title>
        <authorList>
            <person name="Blanc G."/>
            <person name="Duncan G."/>
            <person name="Agarkova I."/>
            <person name="Borodovsky M."/>
            <person name="Gurnon J."/>
            <person name="Kuo A."/>
            <person name="Lindquist E."/>
            <person name="Lucas S."/>
            <person name="Pangilinan J."/>
            <person name="Polle J."/>
            <person name="Salamov A."/>
            <person name="Terry A."/>
            <person name="Yamada T."/>
            <person name="Dunigan D.D."/>
            <person name="Grigoriev I.V."/>
            <person name="Claverie J.M."/>
            <person name="Van Etten J.L."/>
        </authorList>
    </citation>
    <scope>NUCLEOTIDE SEQUENCE [LARGE SCALE GENOMIC DNA]</scope>
    <source>
        <strain evidence="4 5">NC64A</strain>
    </source>
</reference>
<dbReference type="PANTHER" id="PTHR13430">
    <property type="match status" value="1"/>
</dbReference>
<dbReference type="Proteomes" id="UP000008141">
    <property type="component" value="Unassembled WGS sequence"/>
</dbReference>
<dbReference type="InterPro" id="IPR018731">
    <property type="entry name" value="Atg13_N"/>
</dbReference>
<dbReference type="OrthoDB" id="70161at2759"/>
<protein>
    <recommendedName>
        <fullName evidence="3">Autophagy-related protein 13 N-terminal domain-containing protein</fullName>
    </recommendedName>
</protein>
<feature type="compositionally biased region" description="Low complexity" evidence="2">
    <location>
        <begin position="443"/>
        <end position="470"/>
    </location>
</feature>
<dbReference type="InterPro" id="IPR040182">
    <property type="entry name" value="ATG13"/>
</dbReference>
<evidence type="ECO:0000259" key="3">
    <source>
        <dbReference type="Pfam" id="PF10033"/>
    </source>
</evidence>
<feature type="domain" description="Autophagy-related protein 13 N-terminal" evidence="3">
    <location>
        <begin position="67"/>
        <end position="189"/>
    </location>
</feature>
<name>E1Z4Y5_CHLVA</name>
<proteinExistence type="predicted"/>
<feature type="compositionally biased region" description="Pro residues" evidence="2">
    <location>
        <begin position="411"/>
        <end position="424"/>
    </location>
</feature>
<evidence type="ECO:0000313" key="4">
    <source>
        <dbReference type="EMBL" id="EFN59140.1"/>
    </source>
</evidence>
<dbReference type="STRING" id="554065.E1Z4Y5"/>
<dbReference type="Pfam" id="PF10033">
    <property type="entry name" value="ATG13"/>
    <property type="match status" value="1"/>
</dbReference>
<dbReference type="RefSeq" id="XP_005851242.1">
    <property type="nucleotide sequence ID" value="XM_005851180.1"/>
</dbReference>
<feature type="compositionally biased region" description="Pro residues" evidence="2">
    <location>
        <begin position="308"/>
        <end position="318"/>
    </location>
</feature>
<dbReference type="GeneID" id="17358871"/>
<dbReference type="GO" id="GO:1990316">
    <property type="term" value="C:Atg1/ULK1 kinase complex"/>
    <property type="evidence" value="ECO:0007669"/>
    <property type="project" value="InterPro"/>
</dbReference>
<dbReference type="GO" id="GO:0000045">
    <property type="term" value="P:autophagosome assembly"/>
    <property type="evidence" value="ECO:0007669"/>
    <property type="project" value="InterPro"/>
</dbReference>
<feature type="region of interest" description="Disordered" evidence="2">
    <location>
        <begin position="236"/>
        <end position="479"/>
    </location>
</feature>
<accession>E1Z4Y5</accession>
<evidence type="ECO:0000256" key="2">
    <source>
        <dbReference type="SAM" id="MobiDB-lite"/>
    </source>
</evidence>
<evidence type="ECO:0000256" key="1">
    <source>
        <dbReference type="ARBA" id="ARBA00023006"/>
    </source>
</evidence>